<dbReference type="Pfam" id="PF00753">
    <property type="entry name" value="Lactamase_B"/>
    <property type="match status" value="1"/>
</dbReference>
<comment type="caution">
    <text evidence="2">The sequence shown here is derived from an EMBL/GenBank/DDBJ whole genome shotgun (WGS) entry which is preliminary data.</text>
</comment>
<dbReference type="AlphaFoldDB" id="A0A9D1Z849"/>
<reference evidence="2" key="1">
    <citation type="journal article" date="2021" name="PeerJ">
        <title>Extensive microbial diversity within the chicken gut microbiome revealed by metagenomics and culture.</title>
        <authorList>
            <person name="Gilroy R."/>
            <person name="Ravi A."/>
            <person name="Getino M."/>
            <person name="Pursley I."/>
            <person name="Horton D.L."/>
            <person name="Alikhan N.F."/>
            <person name="Baker D."/>
            <person name="Gharbi K."/>
            <person name="Hall N."/>
            <person name="Watson M."/>
            <person name="Adriaenssens E.M."/>
            <person name="Foster-Nyarko E."/>
            <person name="Jarju S."/>
            <person name="Secka A."/>
            <person name="Antonio M."/>
            <person name="Oren A."/>
            <person name="Chaudhuri R.R."/>
            <person name="La Ragione R."/>
            <person name="Hildebrand F."/>
            <person name="Pallen M.J."/>
        </authorList>
    </citation>
    <scope>NUCLEOTIDE SEQUENCE</scope>
    <source>
        <strain evidence="2">CHK199-9574</strain>
    </source>
</reference>
<reference evidence="2" key="2">
    <citation type="submission" date="2021-04" db="EMBL/GenBank/DDBJ databases">
        <authorList>
            <person name="Gilroy R."/>
        </authorList>
    </citation>
    <scope>NUCLEOTIDE SEQUENCE</scope>
    <source>
        <strain evidence="2">CHK199-9574</strain>
    </source>
</reference>
<name>A0A9D1Z849_9FIRM</name>
<dbReference type="Proteomes" id="UP000824135">
    <property type="component" value="Unassembled WGS sequence"/>
</dbReference>
<sequence length="366" mass="39586">MKKDETAITNKPSGGGKQKNRRLRIAAAALAAVLLAVCILLAVNAFVYPLRYLWVLFGKVSVPPRQEGELRVHFLDVGQGDCAVIEFPDGKTMIVDGGDETRASRQTVLRYIRALGIEKFDFLLLTHTDGDHAGGLDDVLALYGADTAFVPYCTRPSINDSYSDFTRALSESGSKAEISHLYTHVLSDTPENFYYLTFLSPLSPGLEGSFYDKANADGATAEDINDASAVFWLEYAGRSILFTGDITSRAEEFLLSAYTDLGAEAFGQTVSAPWGEKIRLAPELEDLDFLKVAHHGSAQSSSEEFLRMTAPEAAFVSAGTGNGYGHPSAETLSRLSAAGAEIFRTDESGTILLTIGKDGSYTVEYT</sequence>
<gene>
    <name evidence="2" type="ORF">H9728_05555</name>
</gene>
<dbReference type="InterPro" id="IPR001279">
    <property type="entry name" value="Metallo-B-lactamas"/>
</dbReference>
<protein>
    <submittedName>
        <fullName evidence="2">MBL fold metallo-hydrolase</fullName>
    </submittedName>
</protein>
<dbReference type="CDD" id="cd07731">
    <property type="entry name" value="ComA-like_MBL-fold"/>
    <property type="match status" value="1"/>
</dbReference>
<accession>A0A9D1Z849</accession>
<feature type="domain" description="Metallo-beta-lactamase" evidence="1">
    <location>
        <begin position="79"/>
        <end position="294"/>
    </location>
</feature>
<dbReference type="PANTHER" id="PTHR30619">
    <property type="entry name" value="DNA INTERNALIZATION/COMPETENCE PROTEIN COMEC/REC2"/>
    <property type="match status" value="1"/>
</dbReference>
<evidence type="ECO:0000313" key="2">
    <source>
        <dbReference type="EMBL" id="HIY78491.1"/>
    </source>
</evidence>
<dbReference type="InterPro" id="IPR036866">
    <property type="entry name" value="RibonucZ/Hydroxyglut_hydro"/>
</dbReference>
<evidence type="ECO:0000259" key="1">
    <source>
        <dbReference type="SMART" id="SM00849"/>
    </source>
</evidence>
<dbReference type="EMBL" id="DXCO01000037">
    <property type="protein sequence ID" value="HIY78491.1"/>
    <property type="molecule type" value="Genomic_DNA"/>
</dbReference>
<dbReference type="SMART" id="SM00849">
    <property type="entry name" value="Lactamase_B"/>
    <property type="match status" value="1"/>
</dbReference>
<dbReference type="SUPFAM" id="SSF56281">
    <property type="entry name" value="Metallo-hydrolase/oxidoreductase"/>
    <property type="match status" value="1"/>
</dbReference>
<dbReference type="InterPro" id="IPR035681">
    <property type="entry name" value="ComA-like_MBL"/>
</dbReference>
<dbReference type="Gene3D" id="3.60.15.10">
    <property type="entry name" value="Ribonuclease Z/Hydroxyacylglutathione hydrolase-like"/>
    <property type="match status" value="1"/>
</dbReference>
<dbReference type="PANTHER" id="PTHR30619:SF1">
    <property type="entry name" value="RECOMBINATION PROTEIN 2"/>
    <property type="match status" value="1"/>
</dbReference>
<evidence type="ECO:0000313" key="3">
    <source>
        <dbReference type="Proteomes" id="UP000824135"/>
    </source>
</evidence>
<organism evidence="2 3">
    <name type="scientific">Candidatus Borkfalkia excrementavium</name>
    <dbReference type="NCBI Taxonomy" id="2838505"/>
    <lineage>
        <taxon>Bacteria</taxon>
        <taxon>Bacillati</taxon>
        <taxon>Bacillota</taxon>
        <taxon>Clostridia</taxon>
        <taxon>Christensenellales</taxon>
        <taxon>Christensenellaceae</taxon>
        <taxon>Candidatus Borkfalkia</taxon>
    </lineage>
</organism>
<dbReference type="InterPro" id="IPR052159">
    <property type="entry name" value="Competence_DNA_uptake"/>
</dbReference>
<proteinExistence type="predicted"/>